<evidence type="ECO:0000256" key="6">
    <source>
        <dbReference type="ARBA" id="ARBA00022741"/>
    </source>
</evidence>
<evidence type="ECO:0000256" key="3">
    <source>
        <dbReference type="ARBA" id="ARBA00022571"/>
    </source>
</evidence>
<comment type="pathway">
    <text evidence="1 10">Amino-acid biosynthesis; L-arginine biosynthesis; N(2)-acetyl-L-ornithine from L-glutamate: step 2/4.</text>
</comment>
<keyword evidence="5 10" id="KW-0808">Transferase</keyword>
<dbReference type="NCBIfam" id="TIGR00761">
    <property type="entry name" value="argB"/>
    <property type="match status" value="1"/>
</dbReference>
<dbReference type="InterPro" id="IPR036393">
    <property type="entry name" value="AceGlu_kinase-like_sf"/>
</dbReference>
<evidence type="ECO:0000256" key="9">
    <source>
        <dbReference type="ARBA" id="ARBA00048141"/>
    </source>
</evidence>
<dbReference type="InterPro" id="IPR001048">
    <property type="entry name" value="Asp/Glu/Uridylate_kinase"/>
</dbReference>
<dbReference type="HAMAP" id="MF_00082">
    <property type="entry name" value="ArgB"/>
    <property type="match status" value="1"/>
</dbReference>
<keyword evidence="4 10" id="KW-0028">Amino-acid biosynthesis</keyword>
<evidence type="ECO:0000256" key="4">
    <source>
        <dbReference type="ARBA" id="ARBA00022605"/>
    </source>
</evidence>
<keyword evidence="2 10" id="KW-0963">Cytoplasm</keyword>
<dbReference type="EMBL" id="RBKV01000001">
    <property type="protein sequence ID" value="RKR95228.1"/>
    <property type="molecule type" value="Genomic_DNA"/>
</dbReference>
<comment type="function">
    <text evidence="10">Catalyzes the ATP-dependent phosphorylation of N-acetyl-L-glutamate.</text>
</comment>
<accession>A0A495K3E0</accession>
<feature type="domain" description="Aspartate/glutamate/uridylate kinase" evidence="11">
    <location>
        <begin position="26"/>
        <end position="267"/>
    </location>
</feature>
<keyword evidence="8 10" id="KW-0067">ATP-binding</keyword>
<dbReference type="GO" id="GO:0005524">
    <property type="term" value="F:ATP binding"/>
    <property type="evidence" value="ECO:0007669"/>
    <property type="project" value="UniProtKB-UniRule"/>
</dbReference>
<dbReference type="InterPro" id="IPR041727">
    <property type="entry name" value="NAGK-C"/>
</dbReference>
<keyword evidence="3 10" id="KW-0055">Arginine biosynthesis</keyword>
<dbReference type="GO" id="GO:0003991">
    <property type="term" value="F:acetylglutamate kinase activity"/>
    <property type="evidence" value="ECO:0007669"/>
    <property type="project" value="UniProtKB-UniRule"/>
</dbReference>
<dbReference type="PANTHER" id="PTHR23342:SF0">
    <property type="entry name" value="N-ACETYLGLUTAMATE SYNTHASE, MITOCHONDRIAL"/>
    <property type="match status" value="1"/>
</dbReference>
<dbReference type="Pfam" id="PF00696">
    <property type="entry name" value="AA_kinase"/>
    <property type="match status" value="1"/>
</dbReference>
<comment type="subcellular location">
    <subcellularLocation>
        <location evidence="10">Cytoplasm</location>
    </subcellularLocation>
</comment>
<comment type="similarity">
    <text evidence="10">Belongs to the acetylglutamate kinase family. ArgB subfamily.</text>
</comment>
<dbReference type="UniPathway" id="UPA00068">
    <property type="reaction ID" value="UER00107"/>
</dbReference>
<dbReference type="GO" id="GO:0042450">
    <property type="term" value="P:L-arginine biosynthetic process via ornithine"/>
    <property type="evidence" value="ECO:0007669"/>
    <property type="project" value="UniProtKB-UniRule"/>
</dbReference>
<evidence type="ECO:0000256" key="5">
    <source>
        <dbReference type="ARBA" id="ARBA00022679"/>
    </source>
</evidence>
<evidence type="ECO:0000256" key="8">
    <source>
        <dbReference type="ARBA" id="ARBA00022840"/>
    </source>
</evidence>
<reference evidence="12 13" key="1">
    <citation type="submission" date="2018-10" db="EMBL/GenBank/DDBJ databases">
        <title>Sequencing the genomes of 1000 actinobacteria strains.</title>
        <authorList>
            <person name="Klenk H.-P."/>
        </authorList>
    </citation>
    <scope>NUCLEOTIDE SEQUENCE [LARGE SCALE GENOMIC DNA]</scope>
    <source>
        <strain evidence="12 13">DSM 44343</strain>
    </source>
</reference>
<proteinExistence type="inferred from homology"/>
<feature type="binding site" evidence="10">
    <location>
        <position position="88"/>
    </location>
    <ligand>
        <name>substrate</name>
    </ligand>
</feature>
<evidence type="ECO:0000256" key="1">
    <source>
        <dbReference type="ARBA" id="ARBA00004828"/>
    </source>
</evidence>
<name>A0A495K3E0_WILMA</name>
<dbReference type="PIRSF" id="PIRSF000728">
    <property type="entry name" value="NAGK"/>
    <property type="match status" value="1"/>
</dbReference>
<dbReference type="SUPFAM" id="SSF53633">
    <property type="entry name" value="Carbamate kinase-like"/>
    <property type="match status" value="1"/>
</dbReference>
<feature type="binding site" evidence="10">
    <location>
        <begin position="66"/>
        <end position="67"/>
    </location>
    <ligand>
        <name>substrate</name>
    </ligand>
</feature>
<evidence type="ECO:0000256" key="2">
    <source>
        <dbReference type="ARBA" id="ARBA00022490"/>
    </source>
</evidence>
<organism evidence="12 13">
    <name type="scientific">Williamsia marianensis</name>
    <dbReference type="NCBI Taxonomy" id="85044"/>
    <lineage>
        <taxon>Bacteria</taxon>
        <taxon>Bacillati</taxon>
        <taxon>Actinomycetota</taxon>
        <taxon>Actinomycetes</taxon>
        <taxon>Mycobacteriales</taxon>
        <taxon>Nocardiaceae</taxon>
        <taxon>Williamsia</taxon>
    </lineage>
</organism>
<dbReference type="PRINTS" id="PR00474">
    <property type="entry name" value="GLU5KINASE"/>
</dbReference>
<dbReference type="Proteomes" id="UP000274762">
    <property type="component" value="Unassembled WGS sequence"/>
</dbReference>
<comment type="caution">
    <text evidence="12">The sequence shown here is derived from an EMBL/GenBank/DDBJ whole genome shotgun (WGS) entry which is preliminary data.</text>
</comment>
<dbReference type="Gene3D" id="3.40.1160.10">
    <property type="entry name" value="Acetylglutamate kinase-like"/>
    <property type="match status" value="1"/>
</dbReference>
<keyword evidence="7 10" id="KW-0418">Kinase</keyword>
<dbReference type="AlphaFoldDB" id="A0A495K3E0"/>
<gene>
    <name evidence="10" type="primary">argB</name>
    <name evidence="12" type="ORF">DFJ75_2042</name>
</gene>
<dbReference type="FunFam" id="3.40.1160.10:FF:000015">
    <property type="entry name" value="Acetylglutamate kinase"/>
    <property type="match status" value="1"/>
</dbReference>
<dbReference type="InterPro" id="IPR004662">
    <property type="entry name" value="AcgluKinase_fam"/>
</dbReference>
<evidence type="ECO:0000256" key="7">
    <source>
        <dbReference type="ARBA" id="ARBA00022777"/>
    </source>
</evidence>
<evidence type="ECO:0000313" key="13">
    <source>
        <dbReference type="Proteomes" id="UP000274762"/>
    </source>
</evidence>
<evidence type="ECO:0000259" key="11">
    <source>
        <dbReference type="Pfam" id="PF00696"/>
    </source>
</evidence>
<feature type="binding site" evidence="10">
    <location>
        <position position="187"/>
    </location>
    <ligand>
        <name>substrate</name>
    </ligand>
</feature>
<evidence type="ECO:0000256" key="10">
    <source>
        <dbReference type="HAMAP-Rule" id="MF_00082"/>
    </source>
</evidence>
<comment type="catalytic activity">
    <reaction evidence="9 10">
        <text>N-acetyl-L-glutamate + ATP = N-acetyl-L-glutamyl 5-phosphate + ADP</text>
        <dbReference type="Rhea" id="RHEA:14629"/>
        <dbReference type="ChEBI" id="CHEBI:30616"/>
        <dbReference type="ChEBI" id="CHEBI:44337"/>
        <dbReference type="ChEBI" id="CHEBI:57936"/>
        <dbReference type="ChEBI" id="CHEBI:456216"/>
        <dbReference type="EC" id="2.7.2.8"/>
    </reaction>
</comment>
<dbReference type="CDD" id="cd04250">
    <property type="entry name" value="AAK_NAGK-C"/>
    <property type="match status" value="1"/>
</dbReference>
<dbReference type="EC" id="2.7.2.8" evidence="10"/>
<dbReference type="PANTHER" id="PTHR23342">
    <property type="entry name" value="N-ACETYLGLUTAMATE SYNTHASE"/>
    <property type="match status" value="1"/>
</dbReference>
<dbReference type="InterPro" id="IPR037528">
    <property type="entry name" value="ArgB"/>
</dbReference>
<protein>
    <recommendedName>
        <fullName evidence="10">Acetylglutamate kinase</fullName>
        <ecNumber evidence="10">2.7.2.8</ecNumber>
    </recommendedName>
    <alternativeName>
        <fullName evidence="10">N-acetyl-L-glutamate 5-phosphotransferase</fullName>
    </alternativeName>
    <alternativeName>
        <fullName evidence="10">NAG kinase</fullName>
        <shortName evidence="10">NAGK</shortName>
    </alternativeName>
</protein>
<feature type="site" description="Transition state stabilizer" evidence="10">
    <location>
        <position position="31"/>
    </location>
</feature>
<dbReference type="RefSeq" id="WP_245968997.1">
    <property type="nucleotide sequence ID" value="NZ_CBCRXS010000004.1"/>
</dbReference>
<feature type="site" description="Transition state stabilizer" evidence="10">
    <location>
        <position position="248"/>
    </location>
</feature>
<dbReference type="GO" id="GO:0005737">
    <property type="term" value="C:cytoplasm"/>
    <property type="evidence" value="ECO:0007669"/>
    <property type="project" value="UniProtKB-SubCell"/>
</dbReference>
<dbReference type="InterPro" id="IPR001057">
    <property type="entry name" value="Glu/AcGlu_kinase"/>
</dbReference>
<keyword evidence="6 10" id="KW-0547">Nucleotide-binding</keyword>
<evidence type="ECO:0000313" key="12">
    <source>
        <dbReference type="EMBL" id="RKR95228.1"/>
    </source>
</evidence>
<sequence>MGALTPLEKAHVLAEALPWLQRFSGKVIVVKYGGNAMIDDTLKAAFAEDMVFLRTCGIHPVVVHGGGPQISAMLQRLGLTGEFRGGFRVTTPEVMDVVRMVLFGQVGRELVGLINAHGPYAVGISGEDAHLFTATRRSVLVDGEATDIGLVGDVTTVDPAAVTDLIAAGRIPVVSTIAPDADGVVHNINADTAAAALAQALGAEKLVVLTDVEGLYTNWPDRDSLVSQINTTDLAELLPRLDSGMVPKMEACLRAVGGGVGQAHVIDGRTPHSMLLELFTSEGIGTMVVPDHEHAAPQAYGHDVPAVDHAQTHSTPSGEDK</sequence>